<evidence type="ECO:0000256" key="1">
    <source>
        <dbReference type="SAM" id="Phobius"/>
    </source>
</evidence>
<keyword evidence="1" id="KW-0812">Transmembrane</keyword>
<comment type="caution">
    <text evidence="2">The sequence shown here is derived from an EMBL/GenBank/DDBJ whole genome shotgun (WGS) entry which is preliminary data.</text>
</comment>
<feature type="transmembrane region" description="Helical" evidence="1">
    <location>
        <begin position="72"/>
        <end position="88"/>
    </location>
</feature>
<organism evidence="2 3">
    <name type="scientific">Candidatus Komeilibacteria bacterium CG11_big_fil_rev_8_21_14_0_20_36_20</name>
    <dbReference type="NCBI Taxonomy" id="1974477"/>
    <lineage>
        <taxon>Bacteria</taxon>
        <taxon>Candidatus Komeiliibacteriota</taxon>
    </lineage>
</organism>
<proteinExistence type="predicted"/>
<dbReference type="Proteomes" id="UP000230564">
    <property type="component" value="Unassembled WGS sequence"/>
</dbReference>
<dbReference type="AlphaFoldDB" id="A0A2H0NDW5"/>
<dbReference type="EMBL" id="PCWQ01000007">
    <property type="protein sequence ID" value="PIR07090.1"/>
    <property type="molecule type" value="Genomic_DNA"/>
</dbReference>
<keyword evidence="1" id="KW-1133">Transmembrane helix</keyword>
<evidence type="ECO:0000313" key="2">
    <source>
        <dbReference type="EMBL" id="PIR07090.1"/>
    </source>
</evidence>
<name>A0A2H0NDW5_9BACT</name>
<sequence>MIIATVIAWFGFFIIINNFDPHQSSLTVFILFYLVLFLGILGTLSMIGFWIRKLAYHHKEVPGTIVTESFRQAVIFAGVFIIASWLQAGRVLTWWNILLLIIFASIVEFLILLFRQNENNKSNP</sequence>
<feature type="transmembrane region" description="Helical" evidence="1">
    <location>
        <begin position="28"/>
        <end position="51"/>
    </location>
</feature>
<accession>A0A2H0NDW5</accession>
<keyword evidence="1" id="KW-0472">Membrane</keyword>
<feature type="transmembrane region" description="Helical" evidence="1">
    <location>
        <begin position="94"/>
        <end position="114"/>
    </location>
</feature>
<evidence type="ECO:0000313" key="3">
    <source>
        <dbReference type="Proteomes" id="UP000230564"/>
    </source>
</evidence>
<reference evidence="2 3" key="1">
    <citation type="submission" date="2017-09" db="EMBL/GenBank/DDBJ databases">
        <title>Depth-based differentiation of microbial function through sediment-hosted aquifers and enrichment of novel symbionts in the deep terrestrial subsurface.</title>
        <authorList>
            <person name="Probst A.J."/>
            <person name="Ladd B."/>
            <person name="Jarett J.K."/>
            <person name="Geller-Mcgrath D.E."/>
            <person name="Sieber C.M."/>
            <person name="Emerson J.B."/>
            <person name="Anantharaman K."/>
            <person name="Thomas B.C."/>
            <person name="Malmstrom R."/>
            <person name="Stieglmeier M."/>
            <person name="Klingl A."/>
            <person name="Woyke T."/>
            <person name="Ryan C.M."/>
            <person name="Banfield J.F."/>
        </authorList>
    </citation>
    <scope>NUCLEOTIDE SEQUENCE [LARGE SCALE GENOMIC DNA]</scope>
    <source>
        <strain evidence="2">CG11_big_fil_rev_8_21_14_0_20_36_20</strain>
    </source>
</reference>
<protein>
    <submittedName>
        <fullName evidence="2">Uncharacterized protein</fullName>
    </submittedName>
</protein>
<gene>
    <name evidence="2" type="ORF">COV55_01525</name>
</gene>